<dbReference type="Pfam" id="PF13692">
    <property type="entry name" value="Glyco_trans_1_4"/>
    <property type="match status" value="1"/>
</dbReference>
<dbReference type="Gene3D" id="3.90.550.10">
    <property type="entry name" value="Spore Coat Polysaccharide Biosynthesis Protein SpsA, Chain A"/>
    <property type="match status" value="1"/>
</dbReference>
<dbReference type="InterPro" id="IPR029044">
    <property type="entry name" value="Nucleotide-diphossugar_trans"/>
</dbReference>
<protein>
    <recommendedName>
        <fullName evidence="1">Glycosyltransferase 2-like domain-containing protein</fullName>
    </recommendedName>
</protein>
<evidence type="ECO:0000313" key="3">
    <source>
        <dbReference type="Proteomes" id="UP001320843"/>
    </source>
</evidence>
<dbReference type="PANTHER" id="PTHR43179:SF7">
    <property type="entry name" value="RHAMNOSYLTRANSFERASE WBBL"/>
    <property type="match status" value="1"/>
</dbReference>
<proteinExistence type="predicted"/>
<dbReference type="CDD" id="cd03801">
    <property type="entry name" value="GT4_PimA-like"/>
    <property type="match status" value="1"/>
</dbReference>
<comment type="caution">
    <text evidence="2">The sequence shown here is derived from an EMBL/GenBank/DDBJ whole genome shotgun (WGS) entry which is preliminary data.</text>
</comment>
<dbReference type="Proteomes" id="UP001320843">
    <property type="component" value="Unassembled WGS sequence"/>
</dbReference>
<dbReference type="InterPro" id="IPR001173">
    <property type="entry name" value="Glyco_trans_2-like"/>
</dbReference>
<dbReference type="RefSeq" id="WP_267083045.1">
    <property type="nucleotide sequence ID" value="NZ_CP099530.1"/>
</dbReference>
<dbReference type="Pfam" id="PF00535">
    <property type="entry name" value="Glycos_transf_2"/>
    <property type="match status" value="1"/>
</dbReference>
<dbReference type="SUPFAM" id="SSF53756">
    <property type="entry name" value="UDP-Glycosyltransferase/glycogen phosphorylase"/>
    <property type="match status" value="1"/>
</dbReference>
<dbReference type="SUPFAM" id="SSF53448">
    <property type="entry name" value="Nucleotide-diphospho-sugar transferases"/>
    <property type="match status" value="1"/>
</dbReference>
<name>A0ABT3DW16_9XANT</name>
<evidence type="ECO:0000259" key="1">
    <source>
        <dbReference type="Pfam" id="PF00535"/>
    </source>
</evidence>
<keyword evidence="3" id="KW-1185">Reference proteome</keyword>
<feature type="domain" description="Glycosyltransferase 2-like" evidence="1">
    <location>
        <begin position="74"/>
        <end position="192"/>
    </location>
</feature>
<accession>A0ABT3DW16</accession>
<dbReference type="EMBL" id="JANFWR010000013">
    <property type="protein sequence ID" value="MCW0399705.1"/>
    <property type="molecule type" value="Genomic_DNA"/>
</dbReference>
<dbReference type="CDD" id="cd04186">
    <property type="entry name" value="GT_2_like_c"/>
    <property type="match status" value="1"/>
</dbReference>
<dbReference type="PANTHER" id="PTHR43179">
    <property type="entry name" value="RHAMNOSYLTRANSFERASE WBBL"/>
    <property type="match status" value="1"/>
</dbReference>
<dbReference type="Gene3D" id="3.40.50.2000">
    <property type="entry name" value="Glycogen Phosphorylase B"/>
    <property type="match status" value="1"/>
</dbReference>
<sequence length="698" mass="77157">MSMSWANARYALNRLAGLVRRGLTSLRTRGWRSTWERLRVHAQPLPPPQRALFAVEAAPFAPFAVPNSPAPLVSIVIPVYNHVAHTLACLRALAAHPPAAPCEILVIDDGSSDDTAQWLPQVVGLHYHVRERNGGFIATCNDGAARAQGRYLVFLNNDTVPQPGWLDALLDTFAQLPQAGLVSAQLLYPDGRLQDAGGVVFADGSAWSYGRFESPDDPRYAYLRDVDYGSGAALAIERTRFLALGGFDTRYMPAYYEDTDLAFAVRAAGLRTLVQPASRVVHDEGTSNGTDTGSGVKAYQVRNRAVFAAKWVEVLPQHLAPGEVPVPALLHRRQRQVLILDEALPQPDRDSASLRQLNLIRLLLEEGAHVVFVPSERSYASRHSETLQRLGVEVWYAPYLKNLTWFLQQHGARFHSVLLVRHHVAHACLPLLRRFAPQARRLFDTVDLHYLRERRGAELAGDARLLREAERTRARELEVMAQVDVTVLVSAVEREQLQREAPQVRTALISNLHEVAGPGLPWAQRRDLVFVGGFRHAPNVDAVRWFLQEVFPAVRTRLPEVRFHCIGADMPEDIRRLGEATAGVELLGHVPDIAAYMDGMRIAVAPLRFGAGVKGKVNLSMAHGQPVVATACAVEGMHLRDGEDVLIADDPAAFADAIAQLYADPALWQRLADNGLRNIETHFSLDAARATVREAFLA</sequence>
<gene>
    <name evidence="2" type="ORF">NB700_002261</name>
</gene>
<evidence type="ECO:0000313" key="2">
    <source>
        <dbReference type="EMBL" id="MCW0399705.1"/>
    </source>
</evidence>
<organism evidence="2 3">
    <name type="scientific">Xanthomonas sacchari</name>
    <dbReference type="NCBI Taxonomy" id="56458"/>
    <lineage>
        <taxon>Bacteria</taxon>
        <taxon>Pseudomonadati</taxon>
        <taxon>Pseudomonadota</taxon>
        <taxon>Gammaproteobacteria</taxon>
        <taxon>Lysobacterales</taxon>
        <taxon>Lysobacteraceae</taxon>
        <taxon>Xanthomonas</taxon>
    </lineage>
</organism>
<reference evidence="2 3" key="1">
    <citation type="submission" date="2022-06" db="EMBL/GenBank/DDBJ databases">
        <title>Dynamics of rice microbiomes reveals core vertical transmitted seed endophytes.</title>
        <authorList>
            <person name="Liao K."/>
            <person name="Zhang X."/>
        </authorList>
    </citation>
    <scope>NUCLEOTIDE SEQUENCE [LARGE SCALE GENOMIC DNA]</scope>
    <source>
        <strain evidence="2 3">YT10-10-1</strain>
    </source>
</reference>